<evidence type="ECO:0000313" key="3">
    <source>
        <dbReference type="EMBL" id="KAL0385551.1"/>
    </source>
</evidence>
<dbReference type="PANTHER" id="PTHR31928:SF6">
    <property type="entry name" value="DUF936 DOMAIN-CONTAINING PROTEIN"/>
    <property type="match status" value="1"/>
</dbReference>
<dbReference type="PANTHER" id="PTHR31928">
    <property type="entry name" value="EXPRESSED PROTEIN"/>
    <property type="match status" value="1"/>
</dbReference>
<reference evidence="3" key="1">
    <citation type="submission" date="2020-06" db="EMBL/GenBank/DDBJ databases">
        <authorList>
            <person name="Li T."/>
            <person name="Hu X."/>
            <person name="Zhang T."/>
            <person name="Song X."/>
            <person name="Zhang H."/>
            <person name="Dai N."/>
            <person name="Sheng W."/>
            <person name="Hou X."/>
            <person name="Wei L."/>
        </authorList>
    </citation>
    <scope>NUCLEOTIDE SEQUENCE</scope>
    <source>
        <strain evidence="3">G02</strain>
        <tissue evidence="3">Leaf</tissue>
    </source>
</reference>
<dbReference type="EMBL" id="JACGWJ010000012">
    <property type="protein sequence ID" value="KAL0385551.1"/>
    <property type="molecule type" value="Genomic_DNA"/>
</dbReference>
<dbReference type="InterPro" id="IPR049172">
    <property type="entry name" value="DUF6857_pln"/>
</dbReference>
<dbReference type="InterPro" id="IPR010341">
    <property type="entry name" value="DUF936_pln"/>
</dbReference>
<name>A0AAW2RZ56_SESRA</name>
<reference evidence="3" key="2">
    <citation type="journal article" date="2024" name="Plant">
        <title>Genomic evolution and insights into agronomic trait innovations of Sesamum species.</title>
        <authorList>
            <person name="Miao H."/>
            <person name="Wang L."/>
            <person name="Qu L."/>
            <person name="Liu H."/>
            <person name="Sun Y."/>
            <person name="Le M."/>
            <person name="Wang Q."/>
            <person name="Wei S."/>
            <person name="Zheng Y."/>
            <person name="Lin W."/>
            <person name="Duan Y."/>
            <person name="Cao H."/>
            <person name="Xiong S."/>
            <person name="Wang X."/>
            <person name="Wei L."/>
            <person name="Li C."/>
            <person name="Ma Q."/>
            <person name="Ju M."/>
            <person name="Zhao R."/>
            <person name="Li G."/>
            <person name="Mu C."/>
            <person name="Tian Q."/>
            <person name="Mei H."/>
            <person name="Zhang T."/>
            <person name="Gao T."/>
            <person name="Zhang H."/>
        </authorList>
    </citation>
    <scope>NUCLEOTIDE SEQUENCE</scope>
    <source>
        <strain evidence="3">G02</strain>
    </source>
</reference>
<evidence type="ECO:0000256" key="1">
    <source>
        <dbReference type="SAM" id="MobiDB-lite"/>
    </source>
</evidence>
<comment type="caution">
    <text evidence="3">The sequence shown here is derived from an EMBL/GenBank/DDBJ whole genome shotgun (WGS) entry which is preliminary data.</text>
</comment>
<evidence type="ECO:0000259" key="2">
    <source>
        <dbReference type="Pfam" id="PF21647"/>
    </source>
</evidence>
<feature type="domain" description="DUF6857" evidence="2">
    <location>
        <begin position="100"/>
        <end position="130"/>
    </location>
</feature>
<feature type="region of interest" description="Disordered" evidence="1">
    <location>
        <begin position="205"/>
        <end position="253"/>
    </location>
</feature>
<dbReference type="AlphaFoldDB" id="A0AAW2RZ56"/>
<feature type="region of interest" description="Disordered" evidence="1">
    <location>
        <begin position="128"/>
        <end position="166"/>
    </location>
</feature>
<organism evidence="3">
    <name type="scientific">Sesamum radiatum</name>
    <name type="common">Black benniseed</name>
    <dbReference type="NCBI Taxonomy" id="300843"/>
    <lineage>
        <taxon>Eukaryota</taxon>
        <taxon>Viridiplantae</taxon>
        <taxon>Streptophyta</taxon>
        <taxon>Embryophyta</taxon>
        <taxon>Tracheophyta</taxon>
        <taxon>Spermatophyta</taxon>
        <taxon>Magnoliopsida</taxon>
        <taxon>eudicotyledons</taxon>
        <taxon>Gunneridae</taxon>
        <taxon>Pentapetalae</taxon>
        <taxon>asterids</taxon>
        <taxon>lamiids</taxon>
        <taxon>Lamiales</taxon>
        <taxon>Pedaliaceae</taxon>
        <taxon>Sesamum</taxon>
    </lineage>
</organism>
<sequence>MRDGSAVRSSVGGPFLSKMVESKGETPLIRKSCAVTPSSSKFSRAKVFVTESIGFPKENKSSTPPPILRNLNTADSTIVGGNAESHSKRRLLHNLEFYLEAVQQRETAQKVALQALRDASATENLVRSLNGRNGVHPSSNCASETAKRSNAEAREANGKYHEEESSVLHELIPNSVEQQPNSESNASKRRAALYKSIAAFPERTEQKSVLGKHLRSSTLNQKATSEKKGVVASEAAGENDENKKPGSSCSLSSSIKLGKQIETESGNWFMEFLEKALEKGTRKSKGMAESGARKVPQSLILKVINWVEVEQSDPNKRPVHPRAAVLARKLRIKMRNP</sequence>
<dbReference type="Pfam" id="PF21647">
    <property type="entry name" value="DUF6857"/>
    <property type="match status" value="2"/>
</dbReference>
<accession>A0AAW2RZ56</accession>
<feature type="compositionally biased region" description="Polar residues" evidence="1">
    <location>
        <begin position="128"/>
        <end position="143"/>
    </location>
</feature>
<protein>
    <recommendedName>
        <fullName evidence="2">DUF6857 domain-containing protein</fullName>
    </recommendedName>
</protein>
<feature type="compositionally biased region" description="Basic and acidic residues" evidence="1">
    <location>
        <begin position="145"/>
        <end position="166"/>
    </location>
</feature>
<proteinExistence type="predicted"/>
<gene>
    <name evidence="3" type="ORF">Sradi_2949400</name>
</gene>
<feature type="domain" description="DUF6857" evidence="2">
    <location>
        <begin position="178"/>
        <end position="299"/>
    </location>
</feature>